<dbReference type="OrthoDB" id="9808910at2"/>
<accession>A0A3E1R9Z0</accession>
<protein>
    <submittedName>
        <fullName evidence="4">Heat-shock protein Hsp20</fullName>
    </submittedName>
</protein>
<evidence type="ECO:0000256" key="2">
    <source>
        <dbReference type="RuleBase" id="RU003616"/>
    </source>
</evidence>
<proteinExistence type="inferred from homology"/>
<dbReference type="PANTHER" id="PTHR11527">
    <property type="entry name" value="HEAT-SHOCK PROTEIN 20 FAMILY MEMBER"/>
    <property type="match status" value="1"/>
</dbReference>
<comment type="similarity">
    <text evidence="1 2">Belongs to the small heat shock protein (HSP20) family.</text>
</comment>
<comment type="caution">
    <text evidence="4">The sequence shown here is derived from an EMBL/GenBank/DDBJ whole genome shotgun (WGS) entry which is preliminary data.</text>
</comment>
<reference evidence="4 5" key="1">
    <citation type="submission" date="2018-05" db="EMBL/GenBank/DDBJ databases">
        <title>Rhodoferax soyangensis sp.nov., isolated from an oligotrophic freshwater lake.</title>
        <authorList>
            <person name="Park M."/>
        </authorList>
    </citation>
    <scope>NUCLEOTIDE SEQUENCE [LARGE SCALE GENOMIC DNA]</scope>
    <source>
        <strain evidence="4 5">IMCC26218</strain>
    </source>
</reference>
<dbReference type="Proteomes" id="UP000260665">
    <property type="component" value="Unassembled WGS sequence"/>
</dbReference>
<dbReference type="PROSITE" id="PS01031">
    <property type="entry name" value="SHSP"/>
    <property type="match status" value="1"/>
</dbReference>
<evidence type="ECO:0000313" key="4">
    <source>
        <dbReference type="EMBL" id="RFO96041.1"/>
    </source>
</evidence>
<sequence length="142" mass="15726">MNGLRVSDPLFVTPLESVVRRFLSSSLFDSELVTLRMPVDILERDGMYAVKADLPGLKKDDINVRIEGNQVQIEVRESPDTAAPTNGDKVLRQERNHAAISRTFSMADDIDDTQVKASYVDGVLQLELPKKASSAARKIAIQ</sequence>
<dbReference type="InterPro" id="IPR002068">
    <property type="entry name" value="A-crystallin/Hsp20_dom"/>
</dbReference>
<evidence type="ECO:0000256" key="1">
    <source>
        <dbReference type="PROSITE-ProRule" id="PRU00285"/>
    </source>
</evidence>
<organism evidence="4 5">
    <name type="scientific">Rhodoferax lacus</name>
    <dbReference type="NCBI Taxonomy" id="2184758"/>
    <lineage>
        <taxon>Bacteria</taxon>
        <taxon>Pseudomonadati</taxon>
        <taxon>Pseudomonadota</taxon>
        <taxon>Betaproteobacteria</taxon>
        <taxon>Burkholderiales</taxon>
        <taxon>Comamonadaceae</taxon>
        <taxon>Rhodoferax</taxon>
    </lineage>
</organism>
<dbReference type="CDD" id="cd06464">
    <property type="entry name" value="ACD_sHsps-like"/>
    <property type="match status" value="1"/>
</dbReference>
<dbReference type="RefSeq" id="WP_117178661.1">
    <property type="nucleotide sequence ID" value="NZ_QFZK01000010.1"/>
</dbReference>
<dbReference type="InterPro" id="IPR008978">
    <property type="entry name" value="HSP20-like_chaperone"/>
</dbReference>
<dbReference type="Gene3D" id="2.60.40.790">
    <property type="match status" value="1"/>
</dbReference>
<dbReference type="EMBL" id="QFZK01000010">
    <property type="protein sequence ID" value="RFO96041.1"/>
    <property type="molecule type" value="Genomic_DNA"/>
</dbReference>
<evidence type="ECO:0000259" key="3">
    <source>
        <dbReference type="PROSITE" id="PS01031"/>
    </source>
</evidence>
<name>A0A3E1R9Z0_9BURK</name>
<dbReference type="AlphaFoldDB" id="A0A3E1R9Z0"/>
<gene>
    <name evidence="4" type="ORF">DIC66_15075</name>
</gene>
<feature type="domain" description="SHSP" evidence="3">
    <location>
        <begin position="30"/>
        <end position="142"/>
    </location>
</feature>
<dbReference type="InterPro" id="IPR031107">
    <property type="entry name" value="Small_HSP"/>
</dbReference>
<evidence type="ECO:0000313" key="5">
    <source>
        <dbReference type="Proteomes" id="UP000260665"/>
    </source>
</evidence>
<dbReference type="Pfam" id="PF00011">
    <property type="entry name" value="HSP20"/>
    <property type="match status" value="1"/>
</dbReference>
<dbReference type="SUPFAM" id="SSF49764">
    <property type="entry name" value="HSP20-like chaperones"/>
    <property type="match status" value="1"/>
</dbReference>
<keyword evidence="5" id="KW-1185">Reference proteome</keyword>